<proteinExistence type="predicted"/>
<dbReference type="Proteomes" id="UP001046870">
    <property type="component" value="Chromosome 23"/>
</dbReference>
<evidence type="ECO:0000313" key="3">
    <source>
        <dbReference type="Proteomes" id="UP001046870"/>
    </source>
</evidence>
<dbReference type="OrthoDB" id="10522629at2759"/>
<evidence type="ECO:0000313" key="2">
    <source>
        <dbReference type="EMBL" id="KAG7456230.1"/>
    </source>
</evidence>
<name>A0A9D3SUP0_MEGAT</name>
<protein>
    <submittedName>
        <fullName evidence="2">Uncharacterized protein</fullName>
    </submittedName>
</protein>
<reference evidence="2" key="1">
    <citation type="submission" date="2021-01" db="EMBL/GenBank/DDBJ databases">
        <authorList>
            <person name="Zahm M."/>
            <person name="Roques C."/>
            <person name="Cabau C."/>
            <person name="Klopp C."/>
            <person name="Donnadieu C."/>
            <person name="Jouanno E."/>
            <person name="Lampietro C."/>
            <person name="Louis A."/>
            <person name="Herpin A."/>
            <person name="Echchiki A."/>
            <person name="Berthelot C."/>
            <person name="Parey E."/>
            <person name="Roest-Crollius H."/>
            <person name="Braasch I."/>
            <person name="Postlethwait J."/>
            <person name="Bobe J."/>
            <person name="Montfort J."/>
            <person name="Bouchez O."/>
            <person name="Begum T."/>
            <person name="Mejri S."/>
            <person name="Adams A."/>
            <person name="Chen W.-J."/>
            <person name="Guiguen Y."/>
        </authorList>
    </citation>
    <scope>NUCLEOTIDE SEQUENCE</scope>
    <source>
        <strain evidence="2">YG-15Mar2019-1</strain>
        <tissue evidence="2">Brain</tissue>
    </source>
</reference>
<dbReference type="AlphaFoldDB" id="A0A9D3SUP0"/>
<comment type="caution">
    <text evidence="2">The sequence shown here is derived from an EMBL/GenBank/DDBJ whole genome shotgun (WGS) entry which is preliminary data.</text>
</comment>
<feature type="transmembrane region" description="Helical" evidence="1">
    <location>
        <begin position="132"/>
        <end position="155"/>
    </location>
</feature>
<gene>
    <name evidence="2" type="ORF">MATL_G00249600</name>
</gene>
<dbReference type="EMBL" id="JAFDVH010000023">
    <property type="protein sequence ID" value="KAG7456230.1"/>
    <property type="molecule type" value="Genomic_DNA"/>
</dbReference>
<keyword evidence="1" id="KW-0472">Membrane</keyword>
<accession>A0A9D3SUP0</accession>
<sequence length="160" mass="17799">MDIAAGILLCFCFMNEMDCYHITIYKNCSDLIEGDGYHIQTEKELGRSLQTCEQEWTLHDAGNQSIQVGFLLDEHAEIAPPLSSLTQQRVQMVSCVNLTLTAHCEQAISAHFCVVSSKAESAHVCPAVRHRLVVPAAIIITISITMIIIIIAFICKRSHR</sequence>
<keyword evidence="1" id="KW-0812">Transmembrane</keyword>
<keyword evidence="1" id="KW-1133">Transmembrane helix</keyword>
<keyword evidence="3" id="KW-1185">Reference proteome</keyword>
<evidence type="ECO:0000256" key="1">
    <source>
        <dbReference type="SAM" id="Phobius"/>
    </source>
</evidence>
<organism evidence="2 3">
    <name type="scientific">Megalops atlanticus</name>
    <name type="common">Tarpon</name>
    <name type="synonym">Clupea gigantea</name>
    <dbReference type="NCBI Taxonomy" id="7932"/>
    <lineage>
        <taxon>Eukaryota</taxon>
        <taxon>Metazoa</taxon>
        <taxon>Chordata</taxon>
        <taxon>Craniata</taxon>
        <taxon>Vertebrata</taxon>
        <taxon>Euteleostomi</taxon>
        <taxon>Actinopterygii</taxon>
        <taxon>Neopterygii</taxon>
        <taxon>Teleostei</taxon>
        <taxon>Elopiformes</taxon>
        <taxon>Megalopidae</taxon>
        <taxon>Megalops</taxon>
    </lineage>
</organism>